<sequence length="124" mass="14026">MMTIEDKTQYETALKKLEKLMIEADDSIENNTENNTISSLAEAIDVYEYKNGMKMEEPSTLDYIKYKMSNNNITIKELSQLIGISPSRMGDFLNGKKKLTINIAVGIHNHLGISYDTIMSLANK</sequence>
<feature type="coiled-coil region" evidence="1">
    <location>
        <begin position="7"/>
        <end position="34"/>
    </location>
</feature>
<proteinExistence type="predicted"/>
<gene>
    <name evidence="3" type="ORF">KMW28_25530</name>
</gene>
<dbReference type="InterPro" id="IPR001387">
    <property type="entry name" value="Cro/C1-type_HTH"/>
</dbReference>
<dbReference type="Pfam" id="PF13443">
    <property type="entry name" value="HTH_26"/>
    <property type="match status" value="1"/>
</dbReference>
<dbReference type="AlphaFoldDB" id="A0AAX1N9K9"/>
<keyword evidence="4" id="KW-1185">Reference proteome</keyword>
<dbReference type="Proteomes" id="UP000678679">
    <property type="component" value="Chromosome 2"/>
</dbReference>
<dbReference type="GO" id="GO:0003677">
    <property type="term" value="F:DNA binding"/>
    <property type="evidence" value="ECO:0007669"/>
    <property type="project" value="InterPro"/>
</dbReference>
<dbReference type="CDD" id="cd00093">
    <property type="entry name" value="HTH_XRE"/>
    <property type="match status" value="1"/>
</dbReference>
<evidence type="ECO:0000313" key="3">
    <source>
        <dbReference type="EMBL" id="QWG04258.1"/>
    </source>
</evidence>
<dbReference type="Gene3D" id="1.10.260.40">
    <property type="entry name" value="lambda repressor-like DNA-binding domains"/>
    <property type="match status" value="1"/>
</dbReference>
<accession>A0AAX1N9K9</accession>
<keyword evidence="1" id="KW-0175">Coiled coil</keyword>
<reference evidence="3 4" key="1">
    <citation type="submission" date="2021-05" db="EMBL/GenBank/DDBJ databases">
        <title>Comparative genomic studies on the polysaccharide-degrading batcterial strains of the Flammeovirga genus.</title>
        <authorList>
            <person name="Zewei F."/>
            <person name="Zheng Z."/>
            <person name="Yu L."/>
            <person name="Ruyue G."/>
            <person name="Yanhong M."/>
            <person name="Yuanyuan C."/>
            <person name="Jingyan G."/>
            <person name="Wenjun H."/>
        </authorList>
    </citation>
    <scope>NUCLEOTIDE SEQUENCE [LARGE SCALE GENOMIC DNA]</scope>
    <source>
        <strain evidence="3 4">NBRC:100898</strain>
    </source>
</reference>
<organism evidence="3 4">
    <name type="scientific">Flammeovirga yaeyamensis</name>
    <dbReference type="NCBI Taxonomy" id="367791"/>
    <lineage>
        <taxon>Bacteria</taxon>
        <taxon>Pseudomonadati</taxon>
        <taxon>Bacteroidota</taxon>
        <taxon>Cytophagia</taxon>
        <taxon>Cytophagales</taxon>
        <taxon>Flammeovirgaceae</taxon>
        <taxon>Flammeovirga</taxon>
    </lineage>
</organism>
<dbReference type="KEGG" id="fya:KMW28_25530"/>
<evidence type="ECO:0000259" key="2">
    <source>
        <dbReference type="PROSITE" id="PS50943"/>
    </source>
</evidence>
<dbReference type="SUPFAM" id="SSF47413">
    <property type="entry name" value="lambda repressor-like DNA-binding domains"/>
    <property type="match status" value="1"/>
</dbReference>
<dbReference type="EMBL" id="CP076133">
    <property type="protein sequence ID" value="QWG04258.1"/>
    <property type="molecule type" value="Genomic_DNA"/>
</dbReference>
<feature type="domain" description="HTH cro/C1-type" evidence="2">
    <location>
        <begin position="64"/>
        <end position="118"/>
    </location>
</feature>
<dbReference type="PROSITE" id="PS50943">
    <property type="entry name" value="HTH_CROC1"/>
    <property type="match status" value="1"/>
</dbReference>
<evidence type="ECO:0000313" key="4">
    <source>
        <dbReference type="Proteomes" id="UP000678679"/>
    </source>
</evidence>
<name>A0AAX1N9K9_9BACT</name>
<dbReference type="InterPro" id="IPR010982">
    <property type="entry name" value="Lambda_DNA-bd_dom_sf"/>
</dbReference>
<dbReference type="SMART" id="SM00530">
    <property type="entry name" value="HTH_XRE"/>
    <property type="match status" value="1"/>
</dbReference>
<evidence type="ECO:0000256" key="1">
    <source>
        <dbReference type="SAM" id="Coils"/>
    </source>
</evidence>
<dbReference type="RefSeq" id="WP_158297875.1">
    <property type="nucleotide sequence ID" value="NZ_CP076133.1"/>
</dbReference>
<protein>
    <submittedName>
        <fullName evidence="3">Helix-turn-helix domain-containing protein</fullName>
    </submittedName>
</protein>